<dbReference type="EMBL" id="SPDQ01000011">
    <property type="protein sequence ID" value="TFH81805.1"/>
    <property type="molecule type" value="Genomic_DNA"/>
</dbReference>
<protein>
    <submittedName>
        <fullName evidence="1">Uncharacterized protein</fullName>
    </submittedName>
</protein>
<name>A0A4Y8VMR0_9PSED</name>
<dbReference type="AlphaFoldDB" id="A0A4Y8VMR0"/>
<gene>
    <name evidence="1" type="ORF">E4J90_09515</name>
</gene>
<evidence type="ECO:0000313" key="1">
    <source>
        <dbReference type="EMBL" id="TFH81805.1"/>
    </source>
</evidence>
<dbReference type="OrthoDB" id="8908724at2"/>
<dbReference type="Proteomes" id="UP000297555">
    <property type="component" value="Unassembled WGS sequence"/>
</dbReference>
<sequence>MIDLDTKFHFHDGKMTVQRTQDCTPIAERMKALHNGGHHGTSEMKHAASIPFVIIEDYCNKNNITFHECMSNKEHMRRMLNDPDLSAFRVWKGKV</sequence>
<organism evidence="1 2">
    <name type="scientific">Pseudomonas kribbensis</name>
    <dbReference type="NCBI Taxonomy" id="1628086"/>
    <lineage>
        <taxon>Bacteria</taxon>
        <taxon>Pseudomonadati</taxon>
        <taxon>Pseudomonadota</taxon>
        <taxon>Gammaproteobacteria</taxon>
        <taxon>Pseudomonadales</taxon>
        <taxon>Pseudomonadaceae</taxon>
        <taxon>Pseudomonas</taxon>
    </lineage>
</organism>
<reference evidence="1 2" key="1">
    <citation type="submission" date="2019-03" db="EMBL/GenBank/DDBJ databases">
        <title>Draft genome sequence of humic substances-degrading Pseudomonas kribbensis CHA-19 from forest soil.</title>
        <authorList>
            <person name="Kim D."/>
        </authorList>
    </citation>
    <scope>NUCLEOTIDE SEQUENCE [LARGE SCALE GENOMIC DNA]</scope>
    <source>
        <strain evidence="1 2">CHA-19</strain>
    </source>
</reference>
<dbReference type="RefSeq" id="WP_134826129.1">
    <property type="nucleotide sequence ID" value="NZ_SPDQ01000011.1"/>
</dbReference>
<proteinExistence type="predicted"/>
<accession>A0A4Y8VMR0</accession>
<evidence type="ECO:0000313" key="2">
    <source>
        <dbReference type="Proteomes" id="UP000297555"/>
    </source>
</evidence>
<comment type="caution">
    <text evidence="1">The sequence shown here is derived from an EMBL/GenBank/DDBJ whole genome shotgun (WGS) entry which is preliminary data.</text>
</comment>